<protein>
    <recommendedName>
        <fullName evidence="4">Protein Syd</fullName>
    </recommendedName>
</protein>
<dbReference type="CDD" id="cd16323">
    <property type="entry name" value="Syd"/>
    <property type="match status" value="1"/>
</dbReference>
<dbReference type="InterPro" id="IPR009948">
    <property type="entry name" value="Syd"/>
</dbReference>
<dbReference type="RefSeq" id="WP_249701034.1">
    <property type="nucleotide sequence ID" value="NZ_JAMFLX010000025.1"/>
</dbReference>
<dbReference type="Pfam" id="PF07348">
    <property type="entry name" value="Syd"/>
    <property type="match status" value="1"/>
</dbReference>
<evidence type="ECO:0000256" key="4">
    <source>
        <dbReference type="HAMAP-Rule" id="MF_01104"/>
    </source>
</evidence>
<dbReference type="NCBIfam" id="NF003439">
    <property type="entry name" value="PRK04968.1"/>
    <property type="match status" value="1"/>
</dbReference>
<dbReference type="EMBL" id="JAMFLX010000025">
    <property type="protein sequence ID" value="MCL6271426.1"/>
    <property type="molecule type" value="Genomic_DNA"/>
</dbReference>
<keyword evidence="1 4" id="KW-1003">Cell membrane</keyword>
<keyword evidence="6" id="KW-1185">Reference proteome</keyword>
<name>A0ABT0PJL6_9GAMM</name>
<dbReference type="Proteomes" id="UP001203338">
    <property type="component" value="Unassembled WGS sequence"/>
</dbReference>
<dbReference type="Gene3D" id="3.40.1580.20">
    <property type="entry name" value="Syd protein"/>
    <property type="match status" value="1"/>
</dbReference>
<comment type="function">
    <text evidence="4">Interacts with the SecY protein in vivo. May bind preferentially to an uncomplexed state of SecY, thus functioning either as a chelating agent for excess SecY in the cell or as a regulatory factor that negatively controls the translocase function.</text>
</comment>
<dbReference type="HAMAP" id="MF_01104">
    <property type="entry name" value="Syd"/>
    <property type="match status" value="1"/>
</dbReference>
<comment type="similarity">
    <text evidence="4">Belongs to the Syd family.</text>
</comment>
<sequence length="187" mass="21506">MQFQNHPVAQTLHSFQSKFLKQYQERHHSLPEIEHDQEWCSPCEQFEADNGALVTWKPTPCSDDLAFDNMEHALGFELHLDIKAFYASFYSGNLSAKTVDGELELLQVWNQDDFTRLQENLLGHIMMKQKKKQAVTLFLAVTDHDDIIISMQNDTGEIWAESVGKEPHKFLAQDLASFIDQLTPVVN</sequence>
<evidence type="ECO:0000313" key="5">
    <source>
        <dbReference type="EMBL" id="MCL6271426.1"/>
    </source>
</evidence>
<organism evidence="5 6">
    <name type="scientific">Parendozoicomonas callyspongiae</name>
    <dbReference type="NCBI Taxonomy" id="2942213"/>
    <lineage>
        <taxon>Bacteria</taxon>
        <taxon>Pseudomonadati</taxon>
        <taxon>Pseudomonadota</taxon>
        <taxon>Gammaproteobacteria</taxon>
        <taxon>Oceanospirillales</taxon>
        <taxon>Endozoicomonadaceae</taxon>
        <taxon>Parendozoicomonas</taxon>
    </lineage>
</organism>
<evidence type="ECO:0000256" key="3">
    <source>
        <dbReference type="ARBA" id="ARBA00023136"/>
    </source>
</evidence>
<keyword evidence="2 4" id="KW-0997">Cell inner membrane</keyword>
<accession>A0ABT0PJL6</accession>
<dbReference type="InterPro" id="IPR038228">
    <property type="entry name" value="Syd_sf"/>
</dbReference>
<keyword evidence="3 4" id="KW-0472">Membrane</keyword>
<reference evidence="5 6" key="1">
    <citation type="submission" date="2022-05" db="EMBL/GenBank/DDBJ databases">
        <authorList>
            <person name="Park J.-S."/>
        </authorList>
    </citation>
    <scope>NUCLEOTIDE SEQUENCE [LARGE SCALE GENOMIC DNA]</scope>
    <source>
        <strain evidence="5 6">2012CJ34-2</strain>
    </source>
</reference>
<gene>
    <name evidence="4 5" type="primary">syd</name>
    <name evidence="5" type="ORF">M3P05_16010</name>
</gene>
<comment type="subcellular location">
    <subcellularLocation>
        <location evidence="4">Cell inner membrane</location>
        <topology evidence="4">Peripheral membrane protein</topology>
        <orientation evidence="4">Cytoplasmic side</orientation>
    </subcellularLocation>
    <text evidence="4">Loosely associated with the cytoplasmic side of the inner membrane, probably via SecY.</text>
</comment>
<comment type="caution">
    <text evidence="5">The sequence shown here is derived from an EMBL/GenBank/DDBJ whole genome shotgun (WGS) entry which is preliminary data.</text>
</comment>
<proteinExistence type="inferred from homology"/>
<evidence type="ECO:0000313" key="6">
    <source>
        <dbReference type="Proteomes" id="UP001203338"/>
    </source>
</evidence>
<evidence type="ECO:0000256" key="2">
    <source>
        <dbReference type="ARBA" id="ARBA00022519"/>
    </source>
</evidence>
<evidence type="ECO:0000256" key="1">
    <source>
        <dbReference type="ARBA" id="ARBA00022475"/>
    </source>
</evidence>